<dbReference type="EMBL" id="BLLF01003985">
    <property type="protein sequence ID" value="GFH28667.1"/>
    <property type="molecule type" value="Genomic_DNA"/>
</dbReference>
<name>A0A6A0A9A9_HAELA</name>
<comment type="caution">
    <text evidence="2">The sequence shown here is derived from an EMBL/GenBank/DDBJ whole genome shotgun (WGS) entry which is preliminary data.</text>
</comment>
<protein>
    <submittedName>
        <fullName evidence="2">Uncharacterized protein</fullName>
    </submittedName>
</protein>
<feature type="compositionally biased region" description="Gly residues" evidence="1">
    <location>
        <begin position="84"/>
        <end position="93"/>
    </location>
</feature>
<evidence type="ECO:0000313" key="3">
    <source>
        <dbReference type="Proteomes" id="UP000485058"/>
    </source>
</evidence>
<keyword evidence="3" id="KW-1185">Reference proteome</keyword>
<feature type="region of interest" description="Disordered" evidence="1">
    <location>
        <begin position="73"/>
        <end position="93"/>
    </location>
</feature>
<accession>A0A6A0A9A9</accession>
<gene>
    <name evidence="2" type="ORF">HaLaN_27200</name>
</gene>
<dbReference type="AlphaFoldDB" id="A0A6A0A9A9"/>
<sequence>MHGWVGAEWQAGVCLAHASYHRMAASCLDYDAACPVCMALARLAGIRPREAAAVPRPPDTVYRMEDTRLKMPDRRPRVAMATGSYGGHGSTTW</sequence>
<proteinExistence type="predicted"/>
<reference evidence="2 3" key="1">
    <citation type="submission" date="2020-02" db="EMBL/GenBank/DDBJ databases">
        <title>Draft genome sequence of Haematococcus lacustris strain NIES-144.</title>
        <authorList>
            <person name="Morimoto D."/>
            <person name="Nakagawa S."/>
            <person name="Yoshida T."/>
            <person name="Sawayama S."/>
        </authorList>
    </citation>
    <scope>NUCLEOTIDE SEQUENCE [LARGE SCALE GENOMIC DNA]</scope>
    <source>
        <strain evidence="2 3">NIES-144</strain>
    </source>
</reference>
<dbReference type="Proteomes" id="UP000485058">
    <property type="component" value="Unassembled WGS sequence"/>
</dbReference>
<evidence type="ECO:0000313" key="2">
    <source>
        <dbReference type="EMBL" id="GFH28667.1"/>
    </source>
</evidence>
<organism evidence="2 3">
    <name type="scientific">Haematococcus lacustris</name>
    <name type="common">Green alga</name>
    <name type="synonym">Haematococcus pluvialis</name>
    <dbReference type="NCBI Taxonomy" id="44745"/>
    <lineage>
        <taxon>Eukaryota</taxon>
        <taxon>Viridiplantae</taxon>
        <taxon>Chlorophyta</taxon>
        <taxon>core chlorophytes</taxon>
        <taxon>Chlorophyceae</taxon>
        <taxon>CS clade</taxon>
        <taxon>Chlamydomonadales</taxon>
        <taxon>Haematococcaceae</taxon>
        <taxon>Haematococcus</taxon>
    </lineage>
</organism>
<evidence type="ECO:0000256" key="1">
    <source>
        <dbReference type="SAM" id="MobiDB-lite"/>
    </source>
</evidence>